<dbReference type="AlphaFoldDB" id="A0ABD3X7D9"/>
<dbReference type="Pfam" id="PF13424">
    <property type="entry name" value="TPR_12"/>
    <property type="match status" value="2"/>
</dbReference>
<feature type="coiled-coil region" evidence="3">
    <location>
        <begin position="762"/>
        <end position="796"/>
    </location>
</feature>
<dbReference type="EMBL" id="JBJQND010000003">
    <property type="protein sequence ID" value="KAL3882152.1"/>
    <property type="molecule type" value="Genomic_DNA"/>
</dbReference>
<dbReference type="Gene3D" id="1.25.40.10">
    <property type="entry name" value="Tetratricopeptide repeat domain"/>
    <property type="match status" value="2"/>
</dbReference>
<keyword evidence="1" id="KW-0677">Repeat</keyword>
<keyword evidence="5" id="KW-1185">Reference proteome</keyword>
<dbReference type="PRINTS" id="PR00364">
    <property type="entry name" value="DISEASERSIST"/>
</dbReference>
<proteinExistence type="predicted"/>
<dbReference type="InterPro" id="IPR011990">
    <property type="entry name" value="TPR-like_helical_dom_sf"/>
</dbReference>
<keyword evidence="2" id="KW-0802">TPR repeat</keyword>
<evidence type="ECO:0000256" key="2">
    <source>
        <dbReference type="ARBA" id="ARBA00022803"/>
    </source>
</evidence>
<organism evidence="4 5">
    <name type="scientific">Sinanodonta woodiana</name>
    <name type="common">Chinese pond mussel</name>
    <name type="synonym">Anodonta woodiana</name>
    <dbReference type="NCBI Taxonomy" id="1069815"/>
    <lineage>
        <taxon>Eukaryota</taxon>
        <taxon>Metazoa</taxon>
        <taxon>Spiralia</taxon>
        <taxon>Lophotrochozoa</taxon>
        <taxon>Mollusca</taxon>
        <taxon>Bivalvia</taxon>
        <taxon>Autobranchia</taxon>
        <taxon>Heteroconchia</taxon>
        <taxon>Palaeoheterodonta</taxon>
        <taxon>Unionida</taxon>
        <taxon>Unionoidea</taxon>
        <taxon>Unionidae</taxon>
        <taxon>Unioninae</taxon>
        <taxon>Sinanodonta</taxon>
    </lineage>
</organism>
<dbReference type="InterPro" id="IPR019734">
    <property type="entry name" value="TPR_rpt"/>
</dbReference>
<dbReference type="PANTHER" id="PTHR45641:SF19">
    <property type="entry name" value="NEPHROCYSTIN-3"/>
    <property type="match status" value="1"/>
</dbReference>
<evidence type="ECO:0000256" key="3">
    <source>
        <dbReference type="SAM" id="Coils"/>
    </source>
</evidence>
<dbReference type="Proteomes" id="UP001634394">
    <property type="component" value="Unassembled WGS sequence"/>
</dbReference>
<reference evidence="4 5" key="1">
    <citation type="submission" date="2024-11" db="EMBL/GenBank/DDBJ databases">
        <title>Chromosome-level genome assembly of the freshwater bivalve Anodonta woodiana.</title>
        <authorList>
            <person name="Chen X."/>
        </authorList>
    </citation>
    <scope>NUCLEOTIDE SEQUENCE [LARGE SCALE GENOMIC DNA]</scope>
    <source>
        <strain evidence="4">MN2024</strain>
        <tissue evidence="4">Gills</tissue>
    </source>
</reference>
<dbReference type="Gene3D" id="3.40.50.300">
    <property type="entry name" value="P-loop containing nucleotide triphosphate hydrolases"/>
    <property type="match status" value="1"/>
</dbReference>
<gene>
    <name evidence="4" type="ORF">ACJMK2_028523</name>
</gene>
<dbReference type="SMART" id="SM00028">
    <property type="entry name" value="TPR"/>
    <property type="match status" value="5"/>
</dbReference>
<comment type="caution">
    <text evidence="4">The sequence shown here is derived from an EMBL/GenBank/DDBJ whole genome shotgun (WGS) entry which is preliminary data.</text>
</comment>
<accession>A0ABD3X7D9</accession>
<evidence type="ECO:0000313" key="5">
    <source>
        <dbReference type="Proteomes" id="UP001634394"/>
    </source>
</evidence>
<dbReference type="InterPro" id="IPR027417">
    <property type="entry name" value="P-loop_NTPase"/>
</dbReference>
<keyword evidence="3" id="KW-0175">Coiled coil</keyword>
<name>A0ABD3X7D9_SINWO</name>
<dbReference type="SUPFAM" id="SSF48452">
    <property type="entry name" value="TPR-like"/>
    <property type="match status" value="2"/>
</dbReference>
<dbReference type="PANTHER" id="PTHR45641">
    <property type="entry name" value="TETRATRICOPEPTIDE REPEAT PROTEIN (AFU_ORTHOLOGUE AFUA_6G03870)"/>
    <property type="match status" value="1"/>
</dbReference>
<sequence length="824" mass="94821">MDIEVPFQGREEFLKDFIIAWNAKKYLVYGIYGMRSVGKSRTVKKHIDDVQKIIQQEHKQLNVKIIDVNMRFLKTDKQLHEQMCAFFGILPDPSYDGQPNAWFQQIELHIKSADQFFILVFDNCEDVMDSELKDTFLSFVVTLAKIKLNIRVYITSTTQILFTQIKPAYFYKTLEPMNDIESKKLLRAAAKNVNFGEHLDKIVELCGGLPLALLMTGSELEADEGMLKPEDMVELLSECRLRALSREFYPKDDRIADVYKDFILRLSEVFQQRLACLGYIPGSFTASQVKEMLGQKTVALTKDLVLIPMKRRNFISFNSKTERFDIHGILRDCLSVYVCIKNIPAVRKRYCKTFTEEIKKISRLMSTTDYAEALELFGQENPNLQKLLTEVLYTSHDTYHFFIEVASTCSTLLENFMASHCEKFYEGCLKITSDHGRHQDEAVVKISFGSMLTNAKGDTIGGEKYYRQALQVLKAGPPCVKLAEVHQRLGWNLHVQGRAEESLRHLKSSFEMSQSLGNKRTVLCLQSLNSLGVVCTFLGNFDDAEKYYTESIRQNRKNLEEENLERVKQKKKPLSEDELPKFGAIFNNMGIMYQQRGENDKALYYHKKGLDIKRAVKAPTTALLVSINNVAADYSLLGRHDEAIELLKEGESIVLKEVPPNESNLSTIYDTMGKVYLKCNKFLKAREYLVMAVKSRETYMATSPMHAESIMHLSQAEMGLKNYKIARNLAEKVVSMKDVVTKSMPQNSFISEAMECLVEICLQSNNKNIGRLQEIYLELEEELKRLIRLHENKYNDKLVQHFKKRLMSIEKKVREAVCKLDLTD</sequence>
<dbReference type="SUPFAM" id="SSF52540">
    <property type="entry name" value="P-loop containing nucleoside triphosphate hydrolases"/>
    <property type="match status" value="1"/>
</dbReference>
<evidence type="ECO:0000256" key="1">
    <source>
        <dbReference type="ARBA" id="ARBA00022737"/>
    </source>
</evidence>
<evidence type="ECO:0000313" key="4">
    <source>
        <dbReference type="EMBL" id="KAL3882152.1"/>
    </source>
</evidence>
<protein>
    <submittedName>
        <fullName evidence="4">Uncharacterized protein</fullName>
    </submittedName>
</protein>